<evidence type="ECO:0000256" key="2">
    <source>
        <dbReference type="SAM" id="MobiDB-lite"/>
    </source>
</evidence>
<keyword evidence="1" id="KW-0540">Nuclease</keyword>
<dbReference type="RefSeq" id="WP_129423881.1">
    <property type="nucleotide sequence ID" value="NZ_SDWV01000001.1"/>
</dbReference>
<dbReference type="SUPFAM" id="SSF53098">
    <property type="entry name" value="Ribonuclease H-like"/>
    <property type="match status" value="1"/>
</dbReference>
<keyword evidence="1" id="KW-0269">Exonuclease</keyword>
<name>A0A4Q2T7J4_9ACTN</name>
<feature type="region of interest" description="Disordered" evidence="2">
    <location>
        <begin position="321"/>
        <end position="361"/>
    </location>
</feature>
<feature type="compositionally biased region" description="Pro residues" evidence="2">
    <location>
        <begin position="346"/>
        <end position="356"/>
    </location>
</feature>
<accession>A0A4Q2T7J4</accession>
<dbReference type="InterPro" id="IPR036420">
    <property type="entry name" value="BRCT_dom_sf"/>
</dbReference>
<dbReference type="PANTHER" id="PTHR30231">
    <property type="entry name" value="DNA POLYMERASE III SUBUNIT EPSILON"/>
    <property type="match status" value="1"/>
</dbReference>
<dbReference type="Pfam" id="PF00929">
    <property type="entry name" value="RNase_T"/>
    <property type="match status" value="1"/>
</dbReference>
<reference evidence="4 5" key="1">
    <citation type="submission" date="2019-01" db="EMBL/GenBank/DDBJ databases">
        <title>Novel species of Nocardioides.</title>
        <authorList>
            <person name="Liu Q."/>
            <person name="X Y.-H."/>
        </authorList>
    </citation>
    <scope>NUCLEOTIDE SEQUENCE [LARGE SCALE GENOMIC DNA]</scope>
    <source>
        <strain evidence="4 5">HLT2-9</strain>
    </source>
</reference>
<feature type="compositionally biased region" description="Low complexity" evidence="2">
    <location>
        <begin position="325"/>
        <end position="345"/>
    </location>
</feature>
<dbReference type="AlphaFoldDB" id="A0A4Q2T7J4"/>
<evidence type="ECO:0000256" key="1">
    <source>
        <dbReference type="ARBA" id="ARBA00022839"/>
    </source>
</evidence>
<dbReference type="EMBL" id="SDWV01000001">
    <property type="protein sequence ID" value="RYC14772.1"/>
    <property type="molecule type" value="Genomic_DNA"/>
</dbReference>
<dbReference type="FunFam" id="3.30.420.10:FF:000045">
    <property type="entry name" value="3'-5' exonuclease DinG"/>
    <property type="match status" value="1"/>
</dbReference>
<dbReference type="Gene3D" id="3.40.50.10190">
    <property type="entry name" value="BRCT domain"/>
    <property type="match status" value="1"/>
</dbReference>
<organism evidence="4 5">
    <name type="scientific">Nocardioides zhouii</name>
    <dbReference type="NCBI Taxonomy" id="1168729"/>
    <lineage>
        <taxon>Bacteria</taxon>
        <taxon>Bacillati</taxon>
        <taxon>Actinomycetota</taxon>
        <taxon>Actinomycetes</taxon>
        <taxon>Propionibacteriales</taxon>
        <taxon>Nocardioidaceae</taxon>
        <taxon>Nocardioides</taxon>
    </lineage>
</organism>
<dbReference type="PANTHER" id="PTHR30231:SF42">
    <property type="entry name" value="EXONUCLEASE"/>
    <property type="match status" value="1"/>
</dbReference>
<gene>
    <name evidence="4" type="ORF">EUA94_01215</name>
</gene>
<protein>
    <recommendedName>
        <fullName evidence="3">Exonuclease domain-containing protein</fullName>
    </recommendedName>
</protein>
<evidence type="ECO:0000313" key="5">
    <source>
        <dbReference type="Proteomes" id="UP000291101"/>
    </source>
</evidence>
<dbReference type="CDD" id="cd17748">
    <property type="entry name" value="BRCT_DNA_ligase_like"/>
    <property type="match status" value="1"/>
</dbReference>
<dbReference type="InterPro" id="IPR012337">
    <property type="entry name" value="RNaseH-like_sf"/>
</dbReference>
<dbReference type="SMART" id="SM00479">
    <property type="entry name" value="EXOIII"/>
    <property type="match status" value="1"/>
</dbReference>
<dbReference type="GO" id="GO:0005829">
    <property type="term" value="C:cytosol"/>
    <property type="evidence" value="ECO:0007669"/>
    <property type="project" value="TreeGrafter"/>
</dbReference>
<proteinExistence type="predicted"/>
<evidence type="ECO:0000259" key="3">
    <source>
        <dbReference type="SMART" id="SM00479"/>
    </source>
</evidence>
<dbReference type="SUPFAM" id="SSF52113">
    <property type="entry name" value="BRCT domain"/>
    <property type="match status" value="1"/>
</dbReference>
<dbReference type="InterPro" id="IPR036397">
    <property type="entry name" value="RNaseH_sf"/>
</dbReference>
<dbReference type="OrthoDB" id="9803913at2"/>
<evidence type="ECO:0000313" key="4">
    <source>
        <dbReference type="EMBL" id="RYC14772.1"/>
    </source>
</evidence>
<dbReference type="CDD" id="cd06130">
    <property type="entry name" value="DNA_pol_III_epsilon_like"/>
    <property type="match status" value="1"/>
</dbReference>
<dbReference type="Proteomes" id="UP000291101">
    <property type="component" value="Unassembled WGS sequence"/>
</dbReference>
<dbReference type="Gene3D" id="3.30.420.10">
    <property type="entry name" value="Ribonuclease H-like superfamily/Ribonuclease H"/>
    <property type="match status" value="1"/>
</dbReference>
<dbReference type="GO" id="GO:0003676">
    <property type="term" value="F:nucleic acid binding"/>
    <property type="evidence" value="ECO:0007669"/>
    <property type="project" value="InterPro"/>
</dbReference>
<sequence>MLDFTALDFETANAYRGSPCAVGLVRVRDGEAVDERRWLIRPPEQVNYFDAFNTALHGIDASMVRHAPRWNDILPAIVDYIGDDVVVAHNAGFDIGVIRYACAVDNIEWPEMRFLCSMVMARRALSLPSYRLPYVVESLGSQMGDHHDPLADAHGVVSVVNGLADAAGVTELADLVAAHHLGIGHMSSGIYAGSVALGSGGRNFTPIEVNTDADPSGYLYGRVVVFTGTLMSMTRDVARQECARVGATPEQNTTKRTHVLVVGDINPAVLRPGSNVTGKARKAFDLQDGGQPIEVMTEDDFARCIQGKPITDFANVADLFPVPTPGTGTPPKRGRLRSVPLAERPAPTPPKPPKSPKPLRRVPVPTDQLCSIDTCTNGAAFKTYKNPTYCYTHIDVILGRGGLEPLESFTHPKDWLLTRCLRCGNVAHYRFVYVQDNNVANVETCRACYWREWGAEQRAALGPYGDNKPVTYERAEATAEEHGYIYLGPLTNPSMAYDPHRVECSRCGKISAERLGDISFGCTCQPRL</sequence>
<keyword evidence="1" id="KW-0378">Hydrolase</keyword>
<feature type="domain" description="Exonuclease" evidence="3">
    <location>
        <begin position="3"/>
        <end position="169"/>
    </location>
</feature>
<comment type="caution">
    <text evidence="4">The sequence shown here is derived from an EMBL/GenBank/DDBJ whole genome shotgun (WGS) entry which is preliminary data.</text>
</comment>
<keyword evidence="5" id="KW-1185">Reference proteome</keyword>
<dbReference type="InterPro" id="IPR013520">
    <property type="entry name" value="Ribonucl_H"/>
</dbReference>
<dbReference type="GO" id="GO:0008408">
    <property type="term" value="F:3'-5' exonuclease activity"/>
    <property type="evidence" value="ECO:0007669"/>
    <property type="project" value="TreeGrafter"/>
</dbReference>